<keyword evidence="3" id="KW-1185">Reference proteome</keyword>
<reference evidence="2" key="1">
    <citation type="submission" date="2020-04" db="EMBL/GenBank/DDBJ databases">
        <authorList>
            <person name="Alioto T."/>
            <person name="Alioto T."/>
            <person name="Gomez Garrido J."/>
        </authorList>
    </citation>
    <scope>NUCLEOTIDE SEQUENCE</scope>
    <source>
        <strain evidence="2">A484AB</strain>
    </source>
</reference>
<dbReference type="SUPFAM" id="SSF53098">
    <property type="entry name" value="Ribonuclease H-like"/>
    <property type="match status" value="1"/>
</dbReference>
<dbReference type="PANTHER" id="PTHR47331">
    <property type="entry name" value="PHD-TYPE DOMAIN-CONTAINING PROTEIN"/>
    <property type="match status" value="1"/>
</dbReference>
<dbReference type="InterPro" id="IPR040676">
    <property type="entry name" value="DUF5641"/>
</dbReference>
<gene>
    <name evidence="2" type="ORF">PACLA_8A003944</name>
</gene>
<dbReference type="InterPro" id="IPR036397">
    <property type="entry name" value="RNaseH_sf"/>
</dbReference>
<dbReference type="AlphaFoldDB" id="A0A6S7H4C8"/>
<dbReference type="GO" id="GO:0003676">
    <property type="term" value="F:nucleic acid binding"/>
    <property type="evidence" value="ECO:0007669"/>
    <property type="project" value="InterPro"/>
</dbReference>
<dbReference type="Gene3D" id="3.30.420.10">
    <property type="entry name" value="Ribonuclease H-like superfamily/Ribonuclease H"/>
    <property type="match status" value="1"/>
</dbReference>
<feature type="region of interest" description="Disordered" evidence="1">
    <location>
        <begin position="92"/>
        <end position="125"/>
    </location>
</feature>
<evidence type="ECO:0000313" key="3">
    <source>
        <dbReference type="Proteomes" id="UP001152795"/>
    </source>
</evidence>
<protein>
    <submittedName>
        <fullName evidence="2">OTU domain-containing</fullName>
    </submittedName>
</protein>
<dbReference type="Proteomes" id="UP001152795">
    <property type="component" value="Unassembled WGS sequence"/>
</dbReference>
<evidence type="ECO:0000256" key="1">
    <source>
        <dbReference type="SAM" id="MobiDB-lite"/>
    </source>
</evidence>
<dbReference type="EMBL" id="CACRXK020001853">
    <property type="protein sequence ID" value="CAB3991460.1"/>
    <property type="molecule type" value="Genomic_DNA"/>
</dbReference>
<dbReference type="OrthoDB" id="8046937at2759"/>
<sequence>MLVKEFDVSPDDRFYVLKYRTNDKARSFVANRVQTITDTTAPHEWHYVDSALNPVDDASRGLKMSRFLENKRWINGPSFLWKATDEWPKRPVDVSVNTLDDPEVAPRRDRNRRNRGDSSTQDMTPKPVMVEELEKAEVTIVKIVQAEPFPDEISALKRVEDSSKVNNRSLTKQKMTNTQKAKLIDGRKELKRYGVLFTCLNSRAIHLESANCLETDSFLNALRRFIARRGPVREIRSDRAANLIGAAKDLKDALKEMDNAKINEYLCRHSDADWVVRWKPNPPAASHMGGVWERQIRTVRTILTSLMKEFGHVLNDESFRTLLTEAECIVNSRPLTFPSSDPTDLGSPISPSNILTMKSKIVMPPPGNFQRADLYLRKRWKRVQYLVEIFWTRWKREYLNTLQMRKKWNRPQRSFEIGDVVPVLDERTSINLWPLARFIDITPDSVSAVRSVKAKTATSTLERPIVKLVILLENS</sequence>
<evidence type="ECO:0000313" key="2">
    <source>
        <dbReference type="EMBL" id="CAB3991460.1"/>
    </source>
</evidence>
<proteinExistence type="predicted"/>
<accession>A0A6S7H4C8</accession>
<name>A0A6S7H4C8_PARCT</name>
<dbReference type="Pfam" id="PF18701">
    <property type="entry name" value="DUF5641"/>
    <property type="match status" value="1"/>
</dbReference>
<organism evidence="2 3">
    <name type="scientific">Paramuricea clavata</name>
    <name type="common">Red gorgonian</name>
    <name type="synonym">Violescent sea-whip</name>
    <dbReference type="NCBI Taxonomy" id="317549"/>
    <lineage>
        <taxon>Eukaryota</taxon>
        <taxon>Metazoa</taxon>
        <taxon>Cnidaria</taxon>
        <taxon>Anthozoa</taxon>
        <taxon>Octocorallia</taxon>
        <taxon>Malacalcyonacea</taxon>
        <taxon>Plexauridae</taxon>
        <taxon>Paramuricea</taxon>
    </lineage>
</organism>
<comment type="caution">
    <text evidence="2">The sequence shown here is derived from an EMBL/GenBank/DDBJ whole genome shotgun (WGS) entry which is preliminary data.</text>
</comment>
<dbReference type="PANTHER" id="PTHR47331:SF1">
    <property type="entry name" value="GAG-LIKE PROTEIN"/>
    <property type="match status" value="1"/>
</dbReference>
<dbReference type="InterPro" id="IPR012337">
    <property type="entry name" value="RNaseH-like_sf"/>
</dbReference>